<dbReference type="AlphaFoldDB" id="W1NY92"/>
<proteinExistence type="predicted"/>
<dbReference type="Proteomes" id="UP000017836">
    <property type="component" value="Unassembled WGS sequence"/>
</dbReference>
<organism evidence="2 3">
    <name type="scientific">Amborella trichopoda</name>
    <dbReference type="NCBI Taxonomy" id="13333"/>
    <lineage>
        <taxon>Eukaryota</taxon>
        <taxon>Viridiplantae</taxon>
        <taxon>Streptophyta</taxon>
        <taxon>Embryophyta</taxon>
        <taxon>Tracheophyta</taxon>
        <taxon>Spermatophyta</taxon>
        <taxon>Magnoliopsida</taxon>
        <taxon>Amborellales</taxon>
        <taxon>Amborellaceae</taxon>
        <taxon>Amborella</taxon>
    </lineage>
</organism>
<accession>W1NY92</accession>
<evidence type="ECO:0000256" key="1">
    <source>
        <dbReference type="SAM" id="MobiDB-lite"/>
    </source>
</evidence>
<feature type="region of interest" description="Disordered" evidence="1">
    <location>
        <begin position="26"/>
        <end position="121"/>
    </location>
</feature>
<evidence type="ECO:0000313" key="3">
    <source>
        <dbReference type="Proteomes" id="UP000017836"/>
    </source>
</evidence>
<evidence type="ECO:0000313" key="2">
    <source>
        <dbReference type="EMBL" id="ERN02592.1"/>
    </source>
</evidence>
<reference evidence="3" key="1">
    <citation type="journal article" date="2013" name="Science">
        <title>The Amborella genome and the evolution of flowering plants.</title>
        <authorList>
            <consortium name="Amborella Genome Project"/>
        </authorList>
    </citation>
    <scope>NUCLEOTIDE SEQUENCE [LARGE SCALE GENOMIC DNA]</scope>
</reference>
<keyword evidence="3" id="KW-1185">Reference proteome</keyword>
<dbReference type="Gramene" id="ERN02592">
    <property type="protein sequence ID" value="ERN02592"/>
    <property type="gene ID" value="AMTR_s00087p00133300"/>
</dbReference>
<name>W1NY92_AMBTC</name>
<dbReference type="EMBL" id="KI394524">
    <property type="protein sequence ID" value="ERN02592.1"/>
    <property type="molecule type" value="Genomic_DNA"/>
</dbReference>
<protein>
    <submittedName>
        <fullName evidence="2">Uncharacterized protein</fullName>
    </submittedName>
</protein>
<feature type="compositionally biased region" description="Basic and acidic residues" evidence="1">
    <location>
        <begin position="49"/>
        <end position="63"/>
    </location>
</feature>
<gene>
    <name evidence="2" type="ORF">AMTR_s00087p00133300</name>
</gene>
<dbReference type="HOGENOM" id="CLU_105192_1_0_1"/>
<sequence length="178" mass="18635">MIDPIRELTIVPSSPWRTSLAACPKENAPSDLVEASGATSGATGPYYVRGDEPETDEGSKQHEAVALGDAGSEGPSPLSGEEHVFSKQPEAATPDEMAKCDEGLSTPQGKKPPSADQTPEQHEAIVPRVAEGMGYEGLDTTRGEAPEEFGGMGFKVALPEAAMDMVVVSPELTLLLSK</sequence>